<evidence type="ECO:0000313" key="4">
    <source>
        <dbReference type="Proteomes" id="UP000034883"/>
    </source>
</evidence>
<feature type="signal peptide" evidence="2">
    <location>
        <begin position="1"/>
        <end position="24"/>
    </location>
</feature>
<keyword evidence="1" id="KW-0812">Transmembrane</keyword>
<dbReference type="EMBL" id="CP011125">
    <property type="protein sequence ID" value="AKF09027.1"/>
    <property type="molecule type" value="Genomic_DNA"/>
</dbReference>
<dbReference type="STRING" id="927083.DB32_006176"/>
<evidence type="ECO:0000256" key="1">
    <source>
        <dbReference type="SAM" id="Phobius"/>
    </source>
</evidence>
<feature type="transmembrane region" description="Helical" evidence="1">
    <location>
        <begin position="457"/>
        <end position="479"/>
    </location>
</feature>
<dbReference type="RefSeq" id="WP_053236117.1">
    <property type="nucleotide sequence ID" value="NZ_CP011125.1"/>
</dbReference>
<reference evidence="3 4" key="1">
    <citation type="submission" date="2015-03" db="EMBL/GenBank/DDBJ databases">
        <title>Genome assembly of Sandaracinus amylolyticus DSM 53668.</title>
        <authorList>
            <person name="Sharma G."/>
            <person name="Subramanian S."/>
        </authorList>
    </citation>
    <scope>NUCLEOTIDE SEQUENCE [LARGE SCALE GENOMIC DNA]</scope>
    <source>
        <strain evidence="3 4">DSM 53668</strain>
    </source>
</reference>
<dbReference type="KEGG" id="samy:DB32_006176"/>
<name>A0A0F6W763_9BACT</name>
<keyword evidence="2" id="KW-0732">Signal</keyword>
<keyword evidence="4" id="KW-1185">Reference proteome</keyword>
<evidence type="ECO:0000313" key="3">
    <source>
        <dbReference type="EMBL" id="AKF09027.1"/>
    </source>
</evidence>
<feature type="transmembrane region" description="Helical" evidence="1">
    <location>
        <begin position="289"/>
        <end position="309"/>
    </location>
</feature>
<keyword evidence="1" id="KW-1133">Transmembrane helix</keyword>
<dbReference type="AlphaFoldDB" id="A0A0F6W763"/>
<gene>
    <name evidence="3" type="ORF">DB32_006176</name>
</gene>
<evidence type="ECO:0000256" key="2">
    <source>
        <dbReference type="SAM" id="SignalP"/>
    </source>
</evidence>
<dbReference type="InterPro" id="IPR036259">
    <property type="entry name" value="MFS_trans_sf"/>
</dbReference>
<feature type="transmembrane region" description="Helical" evidence="1">
    <location>
        <begin position="375"/>
        <end position="392"/>
    </location>
</feature>
<sequence>MASRSFLSFSLVLSLSLSASVAAAQDPAPAPPGTYALTVALDDVVLPLLAAAETDAAQGRPGLAWARAQVVLETLPASSTLRVRAEGVRLVAQQALGATAVEPTSPEVLVEPLVVQAEQDTQRGSHALAIARLDFALARVPAAGELARRAQALRAAASQLIVQGASAPAVTVPTAPAGQPAVVAPYGGYAPIAPATDPELANARPEEPVDPTRRGDAEAIELYITAAAYGVYLGFWIPFAAGLEGNDSSSGGSPENLGYSLSMLAGGGVMALLVAGLDSGDGLRTGVGPSISMGLRYGLGMGFLMWGALDPVLSSTRLPSPDPTCTFCEGPENRGGWAERTALPMAFGLGGGLLGAVIGYGTSPSTDDVRFVETSGIWGTGLGLLCAIAAAQDSSQGFGITATGLGVGLLTTSIMAGAGVDVSARRGWLMTLGFAIGAGAGTIVPALAAAGTGDFDYRIFGAVAAVTSIAGLVTAFILTDGMDERIRERDRERREQQRVAFDPMRDLRIGAGPTEGGGVFTLSGQF</sequence>
<feature type="chain" id="PRO_5002511355" evidence="2">
    <location>
        <begin position="25"/>
        <end position="526"/>
    </location>
</feature>
<protein>
    <submittedName>
        <fullName evidence="3">Uncharacterized protein</fullName>
    </submittedName>
</protein>
<feature type="transmembrane region" description="Helical" evidence="1">
    <location>
        <begin position="427"/>
        <end position="451"/>
    </location>
</feature>
<feature type="transmembrane region" description="Helical" evidence="1">
    <location>
        <begin position="259"/>
        <end position="277"/>
    </location>
</feature>
<accession>A0A0F6W763</accession>
<proteinExistence type="predicted"/>
<feature type="transmembrane region" description="Helical" evidence="1">
    <location>
        <begin position="398"/>
        <end position="420"/>
    </location>
</feature>
<organism evidence="3 4">
    <name type="scientific">Sandaracinus amylolyticus</name>
    <dbReference type="NCBI Taxonomy" id="927083"/>
    <lineage>
        <taxon>Bacteria</taxon>
        <taxon>Pseudomonadati</taxon>
        <taxon>Myxococcota</taxon>
        <taxon>Polyangia</taxon>
        <taxon>Polyangiales</taxon>
        <taxon>Sandaracinaceae</taxon>
        <taxon>Sandaracinus</taxon>
    </lineage>
</organism>
<feature type="transmembrane region" description="Helical" evidence="1">
    <location>
        <begin position="342"/>
        <end position="363"/>
    </location>
</feature>
<dbReference type="SUPFAM" id="SSF103473">
    <property type="entry name" value="MFS general substrate transporter"/>
    <property type="match status" value="1"/>
</dbReference>
<dbReference type="Proteomes" id="UP000034883">
    <property type="component" value="Chromosome"/>
</dbReference>
<keyword evidence="1" id="KW-0472">Membrane</keyword>
<feature type="transmembrane region" description="Helical" evidence="1">
    <location>
        <begin position="222"/>
        <end position="239"/>
    </location>
</feature>